<protein>
    <submittedName>
        <fullName evidence="3">Uncharacterized protein</fullName>
    </submittedName>
</protein>
<dbReference type="EMBL" id="JAVDWE010000007">
    <property type="protein sequence ID" value="MDR7095167.1"/>
    <property type="molecule type" value="Genomic_DNA"/>
</dbReference>
<dbReference type="Proteomes" id="UP001265550">
    <property type="component" value="Unassembled WGS sequence"/>
</dbReference>
<feature type="region of interest" description="Disordered" evidence="1">
    <location>
        <begin position="25"/>
        <end position="44"/>
    </location>
</feature>
<feature type="transmembrane region" description="Helical" evidence="2">
    <location>
        <begin position="6"/>
        <end position="23"/>
    </location>
</feature>
<gene>
    <name evidence="3" type="ORF">J2X09_002911</name>
</gene>
<keyword evidence="4" id="KW-1185">Reference proteome</keyword>
<organism evidence="3 4">
    <name type="scientific">Hydrogenophaga laconesensis</name>
    <dbReference type="NCBI Taxonomy" id="1805971"/>
    <lineage>
        <taxon>Bacteria</taxon>
        <taxon>Pseudomonadati</taxon>
        <taxon>Pseudomonadota</taxon>
        <taxon>Betaproteobacteria</taxon>
        <taxon>Burkholderiales</taxon>
        <taxon>Comamonadaceae</taxon>
        <taxon>Hydrogenophaga</taxon>
    </lineage>
</organism>
<dbReference type="RefSeq" id="WP_204733935.1">
    <property type="nucleotide sequence ID" value="NZ_JAVDWE010000007.1"/>
</dbReference>
<evidence type="ECO:0000313" key="4">
    <source>
        <dbReference type="Proteomes" id="UP001265550"/>
    </source>
</evidence>
<comment type="caution">
    <text evidence="3">The sequence shown here is derived from an EMBL/GenBank/DDBJ whole genome shotgun (WGS) entry which is preliminary data.</text>
</comment>
<evidence type="ECO:0000313" key="3">
    <source>
        <dbReference type="EMBL" id="MDR7095167.1"/>
    </source>
</evidence>
<keyword evidence="2" id="KW-0812">Transmembrane</keyword>
<sequence>MNSTTWLMLGFLIFVVWIAYQGNSSARGRSSHSDDDDDDPYKQIQDQMEEDHLYRLWQDSDY</sequence>
<reference evidence="3 4" key="1">
    <citation type="submission" date="2023-07" db="EMBL/GenBank/DDBJ databases">
        <title>Sorghum-associated microbial communities from plants grown in Nebraska, USA.</title>
        <authorList>
            <person name="Schachtman D."/>
        </authorList>
    </citation>
    <scope>NUCLEOTIDE SEQUENCE [LARGE SCALE GENOMIC DNA]</scope>
    <source>
        <strain evidence="3 4">BE240</strain>
    </source>
</reference>
<name>A0ABU1VCK2_9BURK</name>
<keyword evidence="2" id="KW-0472">Membrane</keyword>
<evidence type="ECO:0000256" key="2">
    <source>
        <dbReference type="SAM" id="Phobius"/>
    </source>
</evidence>
<keyword evidence="2" id="KW-1133">Transmembrane helix</keyword>
<proteinExistence type="predicted"/>
<accession>A0ABU1VCK2</accession>
<evidence type="ECO:0000256" key="1">
    <source>
        <dbReference type="SAM" id="MobiDB-lite"/>
    </source>
</evidence>